<evidence type="ECO:0000313" key="2">
    <source>
        <dbReference type="EMBL" id="KAF0758789.1"/>
    </source>
</evidence>
<dbReference type="EMBL" id="VJMI01009502">
    <property type="protein sequence ID" value="KAF0758789.1"/>
    <property type="molecule type" value="Genomic_DNA"/>
</dbReference>
<feature type="region of interest" description="Disordered" evidence="1">
    <location>
        <begin position="505"/>
        <end position="524"/>
    </location>
</feature>
<evidence type="ECO:0000256" key="1">
    <source>
        <dbReference type="SAM" id="MobiDB-lite"/>
    </source>
</evidence>
<name>A0A6A5APC3_APHAT</name>
<evidence type="ECO:0008006" key="4">
    <source>
        <dbReference type="Google" id="ProtNLM"/>
    </source>
</evidence>
<dbReference type="Proteomes" id="UP000469452">
    <property type="component" value="Unassembled WGS sequence"/>
</dbReference>
<protein>
    <recommendedName>
        <fullName evidence="4">Nucleoporin NSP1-like C-terminal domain-containing protein</fullName>
    </recommendedName>
</protein>
<gene>
    <name evidence="2" type="ORF">AaE_003831</name>
</gene>
<sequence length="551" mass="58825">LWGEGDTLCTKGLVCLPPRHELQTGFAFGSTTAPKASSAYPPDTSSKPAVAFGSTATPKVSSAYPPDTSSKPVVAFGSTAAPKVSSAYPPDTSSKPAVAFSSTAAPKVSSAYPPDTSSKPVVAFGSTATPKTPVAFGFGATPSPTTGFNFGAKVTPAAPKASPAYPPDTSTSPPVGFGATKAPSLATTSSLKFGAPSAPRPSAAPSTVKVDTNTIELQKAMPASAWEGAMWNLINEFDRTFQRIRREDDKFVKHKSESEAAFIQSLKDLRAKVMGMCGAVDKLNDELNVVETDLKVVAGNCSDIVVQLECSNRLLKAMHDKSVIAHLEDQPLDQRSQNTRMALRSQLEAIERLRVEVEKHVTALKGAALPHHTASTRLNDAAQLFRVLKLNYDTSKREYTRVLELAETFKQLELQHQHYTKSLPKPTPPMATKELLHQLRRQHDTEATFRSNLAKWTSQPIVPREVSAPIKRQPLSETISASKPAPEVPQRVPSKLMFGAKTTIPSQATEAGGGLSFTKPPVDTATKLPLLDADKVSKSVSFSASTKPGAA</sequence>
<comment type="caution">
    <text evidence="2">The sequence shown here is derived from an EMBL/GenBank/DDBJ whole genome shotgun (WGS) entry which is preliminary data.</text>
</comment>
<feature type="non-terminal residue" evidence="2">
    <location>
        <position position="1"/>
    </location>
</feature>
<accession>A0A6A5APC3</accession>
<feature type="region of interest" description="Disordered" evidence="1">
    <location>
        <begin position="32"/>
        <end position="74"/>
    </location>
</feature>
<organism evidence="2 3">
    <name type="scientific">Aphanomyces astaci</name>
    <name type="common">Crayfish plague agent</name>
    <dbReference type="NCBI Taxonomy" id="112090"/>
    <lineage>
        <taxon>Eukaryota</taxon>
        <taxon>Sar</taxon>
        <taxon>Stramenopiles</taxon>
        <taxon>Oomycota</taxon>
        <taxon>Saprolegniomycetes</taxon>
        <taxon>Saprolegniales</taxon>
        <taxon>Verrucalvaceae</taxon>
        <taxon>Aphanomyces</taxon>
    </lineage>
</organism>
<dbReference type="AlphaFoldDB" id="A0A6A5APC3"/>
<feature type="region of interest" description="Disordered" evidence="1">
    <location>
        <begin position="159"/>
        <end position="181"/>
    </location>
</feature>
<feature type="non-terminal residue" evidence="2">
    <location>
        <position position="551"/>
    </location>
</feature>
<reference evidence="2 3" key="1">
    <citation type="submission" date="2019-06" db="EMBL/GenBank/DDBJ databases">
        <title>Genomics analysis of Aphanomyces spp. identifies a new class of oomycete effector associated with host adaptation.</title>
        <authorList>
            <person name="Gaulin E."/>
        </authorList>
    </citation>
    <scope>NUCLEOTIDE SEQUENCE [LARGE SCALE GENOMIC DNA]</scope>
    <source>
        <strain evidence="2 3">E</strain>
    </source>
</reference>
<evidence type="ECO:0000313" key="3">
    <source>
        <dbReference type="Proteomes" id="UP000469452"/>
    </source>
</evidence>
<dbReference type="VEuPathDB" id="FungiDB:H257_18665"/>
<proteinExistence type="predicted"/>